<feature type="domain" description="KTSC" evidence="1">
    <location>
        <begin position="7"/>
        <end position="64"/>
    </location>
</feature>
<evidence type="ECO:0000313" key="2">
    <source>
        <dbReference type="EMBL" id="QIF88869.1"/>
    </source>
</evidence>
<organism evidence="2 3">
    <name type="scientific">Proteus terrae subsp. cibarius</name>
    <dbReference type="NCBI Taxonomy" id="626774"/>
    <lineage>
        <taxon>Bacteria</taxon>
        <taxon>Pseudomonadati</taxon>
        <taxon>Pseudomonadota</taxon>
        <taxon>Gammaproteobacteria</taxon>
        <taxon>Enterobacterales</taxon>
        <taxon>Morganellaceae</taxon>
        <taxon>Proteus</taxon>
    </lineage>
</organism>
<sequence>MDKIYISSSNIISVAYDYHSKTLAINFKCGEKHQYNEVPFCIYQGLMASNSKEAFYYSMIEHKYPYS</sequence>
<dbReference type="RefSeq" id="WP_036904935.1">
    <property type="nucleotide sequence ID" value="NZ_CP045008.1"/>
</dbReference>
<evidence type="ECO:0000259" key="1">
    <source>
        <dbReference type="Pfam" id="PF13619"/>
    </source>
</evidence>
<reference evidence="2 3" key="1">
    <citation type="submission" date="2020-01" db="EMBL/GenBank/DDBJ databases">
        <title>The genomic epidemiology of tigecycline resistance gene tet(X) variants in a swine farm in China.</title>
        <authorList>
            <person name="Peng K."/>
            <person name="Li R."/>
        </authorList>
    </citation>
    <scope>NUCLEOTIDE SEQUENCE [LARGE SCALE GENOMIC DNA]</scope>
    <source>
        <strain evidence="2 3">ZF1</strain>
    </source>
</reference>
<accession>A0ABX6JIF4</accession>
<dbReference type="Pfam" id="PF13619">
    <property type="entry name" value="KTSC"/>
    <property type="match status" value="1"/>
</dbReference>
<dbReference type="InterPro" id="IPR025309">
    <property type="entry name" value="KTSC_dom"/>
</dbReference>
<dbReference type="EMBL" id="CP047340">
    <property type="protein sequence ID" value="QIF88869.1"/>
    <property type="molecule type" value="Genomic_DNA"/>
</dbReference>
<gene>
    <name evidence="2" type="ORF">GTH23_01925</name>
</gene>
<name>A0ABX6JIF4_9GAMM</name>
<dbReference type="Proteomes" id="UP000501338">
    <property type="component" value="Chromosome"/>
</dbReference>
<keyword evidence="3" id="KW-1185">Reference proteome</keyword>
<evidence type="ECO:0000313" key="3">
    <source>
        <dbReference type="Proteomes" id="UP000501338"/>
    </source>
</evidence>
<proteinExistence type="predicted"/>
<protein>
    <submittedName>
        <fullName evidence="2">KTSC domain-containing protein</fullName>
    </submittedName>
</protein>